<dbReference type="RefSeq" id="WP_105785457.1">
    <property type="nucleotide sequence ID" value="NZ_CADERF010000005.1"/>
</dbReference>
<comment type="caution">
    <text evidence="1">The sequence shown here is derived from an EMBL/GenBank/DDBJ whole genome shotgun (WGS) entry which is preliminary data.</text>
</comment>
<name>A0AA41JJF8_9BURK</name>
<evidence type="ECO:0000313" key="2">
    <source>
        <dbReference type="Proteomes" id="UP000682266"/>
    </source>
</evidence>
<gene>
    <name evidence="1" type="ORF">KDW93_12485</name>
</gene>
<proteinExistence type="predicted"/>
<protein>
    <submittedName>
        <fullName evidence="1">Uncharacterized protein</fullName>
    </submittedName>
</protein>
<organism evidence="1 2">
    <name type="scientific">Burkholderia ambifaria</name>
    <dbReference type="NCBI Taxonomy" id="152480"/>
    <lineage>
        <taxon>Bacteria</taxon>
        <taxon>Pseudomonadati</taxon>
        <taxon>Pseudomonadota</taxon>
        <taxon>Betaproteobacteria</taxon>
        <taxon>Burkholderiales</taxon>
        <taxon>Burkholderiaceae</taxon>
        <taxon>Burkholderia</taxon>
        <taxon>Burkholderia cepacia complex</taxon>
    </lineage>
</organism>
<dbReference type="AlphaFoldDB" id="A0AA41JJF8"/>
<dbReference type="Proteomes" id="UP000682266">
    <property type="component" value="Unassembled WGS sequence"/>
</dbReference>
<evidence type="ECO:0000313" key="1">
    <source>
        <dbReference type="EMBL" id="MBR8129786.1"/>
    </source>
</evidence>
<reference evidence="1" key="1">
    <citation type="submission" date="2021-04" db="EMBL/GenBank/DDBJ databases">
        <title>A collection of bacterial strains from the Burkholderia cepacia Research Laboratory and Repository.</title>
        <authorList>
            <person name="Lipuma J."/>
            <person name="Spilker T."/>
        </authorList>
    </citation>
    <scope>NUCLEOTIDE SEQUENCE</scope>
    <source>
        <strain evidence="1">AU36012</strain>
    </source>
</reference>
<accession>A0AA41JJF8</accession>
<sequence>MTISLKDITRNHELTTDDVEPVVANVKYAQRNDVEIEPVVANVKYAQRNDEEVMAAVETA</sequence>
<dbReference type="EMBL" id="JAGSVG010000009">
    <property type="protein sequence ID" value="MBR8129786.1"/>
    <property type="molecule type" value="Genomic_DNA"/>
</dbReference>